<dbReference type="EMBL" id="WJQU01000001">
    <property type="protein sequence ID" value="KAJ6647625.1"/>
    <property type="molecule type" value="Genomic_DNA"/>
</dbReference>
<evidence type="ECO:0000256" key="4">
    <source>
        <dbReference type="ARBA" id="ARBA00022824"/>
    </source>
</evidence>
<evidence type="ECO:0000256" key="2">
    <source>
        <dbReference type="ARBA" id="ARBA00004240"/>
    </source>
</evidence>
<evidence type="ECO:0000256" key="6">
    <source>
        <dbReference type="ARBA" id="ARBA00023136"/>
    </source>
</evidence>
<evidence type="ECO:0000256" key="3">
    <source>
        <dbReference type="ARBA" id="ARBA00004370"/>
    </source>
</evidence>
<gene>
    <name evidence="8" type="primary">serac1</name>
    <name evidence="8" type="ORF">Bhyg_02848</name>
</gene>
<keyword evidence="9" id="KW-1185">Reference proteome</keyword>
<dbReference type="InterPro" id="IPR052374">
    <property type="entry name" value="SERAC1"/>
</dbReference>
<protein>
    <submittedName>
        <fullName evidence="8">Protein SERAC1</fullName>
    </submittedName>
</protein>
<evidence type="ECO:0000313" key="8">
    <source>
        <dbReference type="EMBL" id="KAJ6647625.1"/>
    </source>
</evidence>
<keyword evidence="6" id="KW-0472">Membrane</keyword>
<dbReference type="GO" id="GO:0005739">
    <property type="term" value="C:mitochondrion"/>
    <property type="evidence" value="ECO:0007669"/>
    <property type="project" value="UniProtKB-SubCell"/>
</dbReference>
<reference evidence="8" key="1">
    <citation type="submission" date="2022-07" db="EMBL/GenBank/DDBJ databases">
        <authorList>
            <person name="Trinca V."/>
            <person name="Uliana J.V.C."/>
            <person name="Torres T.T."/>
            <person name="Ward R.J."/>
            <person name="Monesi N."/>
        </authorList>
    </citation>
    <scope>NUCLEOTIDE SEQUENCE</scope>
    <source>
        <strain evidence="8">HSMRA1968</strain>
        <tissue evidence="8">Whole embryos</tissue>
    </source>
</reference>
<dbReference type="Gene3D" id="3.40.50.1820">
    <property type="entry name" value="alpha/beta hydrolase"/>
    <property type="match status" value="1"/>
</dbReference>
<keyword evidence="4" id="KW-0256">Endoplasmic reticulum</keyword>
<dbReference type="AlphaFoldDB" id="A0A9Q0NC71"/>
<dbReference type="GO" id="GO:0016020">
    <property type="term" value="C:membrane"/>
    <property type="evidence" value="ECO:0007669"/>
    <property type="project" value="UniProtKB-SubCell"/>
</dbReference>
<comment type="subcellular location">
    <subcellularLocation>
        <location evidence="2">Endoplasmic reticulum</location>
    </subcellularLocation>
    <subcellularLocation>
        <location evidence="3">Membrane</location>
    </subcellularLocation>
    <subcellularLocation>
        <location evidence="1">Mitochondrion</location>
    </subcellularLocation>
</comment>
<name>A0A9Q0NC71_9DIPT</name>
<dbReference type="OrthoDB" id="5086500at2759"/>
<dbReference type="PANTHER" id="PTHR48182">
    <property type="entry name" value="PROTEIN SERAC1"/>
    <property type="match status" value="1"/>
</dbReference>
<dbReference type="SUPFAM" id="SSF53474">
    <property type="entry name" value="alpha/beta-Hydrolases"/>
    <property type="match status" value="1"/>
</dbReference>
<feature type="region of interest" description="Disordered" evidence="7">
    <location>
        <begin position="210"/>
        <end position="260"/>
    </location>
</feature>
<proteinExistence type="predicted"/>
<dbReference type="Proteomes" id="UP001151699">
    <property type="component" value="Chromosome A"/>
</dbReference>
<dbReference type="GO" id="GO:0005783">
    <property type="term" value="C:endoplasmic reticulum"/>
    <property type="evidence" value="ECO:0007669"/>
    <property type="project" value="UniProtKB-SubCell"/>
</dbReference>
<comment type="caution">
    <text evidence="8">The sequence shown here is derived from an EMBL/GenBank/DDBJ whole genome shotgun (WGS) entry which is preliminary data.</text>
</comment>
<evidence type="ECO:0000256" key="1">
    <source>
        <dbReference type="ARBA" id="ARBA00004173"/>
    </source>
</evidence>
<evidence type="ECO:0000313" key="9">
    <source>
        <dbReference type="Proteomes" id="UP001151699"/>
    </source>
</evidence>
<evidence type="ECO:0000256" key="7">
    <source>
        <dbReference type="SAM" id="MobiDB-lite"/>
    </source>
</evidence>
<feature type="compositionally biased region" description="Basic residues" evidence="7">
    <location>
        <begin position="210"/>
        <end position="233"/>
    </location>
</feature>
<accession>A0A9Q0NC71</accession>
<sequence>MGNTEDHTTSLSLYDYSAMKNRMNLQDESNRTDDETTISAQNHANNVINASDVKIFLMVRNYWPIGVIIRLVLPLVKGLARGWKGIKGTNVTNAFRTIRNVRLSRELIANSFAFTANTLSLGLSHVQVVHKFDPLLKIIMLRRKHTVPKNIKPIVSIEKPMEVPENCVSLNILVEPENGPIRADVIFIHGLHGSLVNTWKQGLWNSKGRRVKREFKRPPKPPVRPPKRQRHTRTSLFGPPHNSKRRRFHSSSTDGECANSRERLKEQFSLKHSYDCDDTTDNAVVGYLNEIEYNFSTFRMRVDDVVVVEPDNEEETTRINQLTTQSYSKCWPRDWLPLDCPGVRVIALSYTTDPYLWRPAWIRKRIRSSLAERSREMAKMLLDIGVGSGHPIVWVGHSKGGIFIKQMIVDAWECGKAVMAPIWQQSRGILFYSVPHRGSPLADFNLPLLRQSIELTEIKKDPGIGEVCGVHLDHREICKPTSRDCILYTKLTKMINKVS</sequence>
<dbReference type="PANTHER" id="PTHR48182:SF2">
    <property type="entry name" value="PROTEIN SERAC1"/>
    <property type="match status" value="1"/>
</dbReference>
<organism evidence="8 9">
    <name type="scientific">Pseudolycoriella hygida</name>
    <dbReference type="NCBI Taxonomy" id="35572"/>
    <lineage>
        <taxon>Eukaryota</taxon>
        <taxon>Metazoa</taxon>
        <taxon>Ecdysozoa</taxon>
        <taxon>Arthropoda</taxon>
        <taxon>Hexapoda</taxon>
        <taxon>Insecta</taxon>
        <taxon>Pterygota</taxon>
        <taxon>Neoptera</taxon>
        <taxon>Endopterygota</taxon>
        <taxon>Diptera</taxon>
        <taxon>Nematocera</taxon>
        <taxon>Sciaroidea</taxon>
        <taxon>Sciaridae</taxon>
        <taxon>Pseudolycoriella</taxon>
    </lineage>
</organism>
<evidence type="ECO:0000256" key="5">
    <source>
        <dbReference type="ARBA" id="ARBA00023128"/>
    </source>
</evidence>
<keyword evidence="5" id="KW-0496">Mitochondrion</keyword>
<dbReference type="InterPro" id="IPR029058">
    <property type="entry name" value="AB_hydrolase_fold"/>
</dbReference>